<dbReference type="Gene3D" id="3.30.565.10">
    <property type="entry name" value="Histidine kinase-like ATPase, C-terminal domain"/>
    <property type="match status" value="1"/>
</dbReference>
<keyword evidence="2" id="KW-0227">DNA damage</keyword>
<feature type="domain" description="DNA mismatch repair protein S5" evidence="3">
    <location>
        <begin position="216"/>
        <end position="367"/>
    </location>
</feature>
<dbReference type="FunFam" id="3.30.565.10:FF:000017">
    <property type="entry name" value="PMS1 homolog 1, mismatch repair system component"/>
    <property type="match status" value="1"/>
</dbReference>
<dbReference type="GO" id="GO:0140664">
    <property type="term" value="F:ATP-dependent DNA damage sensor activity"/>
    <property type="evidence" value="ECO:0007669"/>
    <property type="project" value="InterPro"/>
</dbReference>
<dbReference type="InterPro" id="IPR002099">
    <property type="entry name" value="MutL/Mlh/PMS"/>
</dbReference>
<dbReference type="InterPro" id="IPR038973">
    <property type="entry name" value="MutL/Mlh/Pms-like"/>
</dbReference>
<comment type="similarity">
    <text evidence="1">Belongs to the DNA mismatch repair MutL/HexB family.</text>
</comment>
<dbReference type="PANTHER" id="PTHR10073:SF41">
    <property type="entry name" value="MISMATCH REPAIR PROTEIN, PUTATIVE (AFU_ORTHOLOGUE AFUA_8G05820)-RELATED"/>
    <property type="match status" value="1"/>
</dbReference>
<dbReference type="GO" id="GO:0006298">
    <property type="term" value="P:mismatch repair"/>
    <property type="evidence" value="ECO:0007669"/>
    <property type="project" value="InterPro"/>
</dbReference>
<dbReference type="InterPro" id="IPR014721">
    <property type="entry name" value="Ribsml_uS5_D2-typ_fold_subgr"/>
</dbReference>
<gene>
    <name evidence="4" type="ORF">CONLIGDRAFT_553782</name>
</gene>
<dbReference type="OrthoDB" id="10263226at2759"/>
<dbReference type="AlphaFoldDB" id="A0A1J7JXZ9"/>
<keyword evidence="5" id="KW-1185">Reference proteome</keyword>
<dbReference type="EMBL" id="KV875093">
    <property type="protein sequence ID" value="OIW34992.1"/>
    <property type="molecule type" value="Genomic_DNA"/>
</dbReference>
<organism evidence="4 5">
    <name type="scientific">Coniochaeta ligniaria NRRL 30616</name>
    <dbReference type="NCBI Taxonomy" id="1408157"/>
    <lineage>
        <taxon>Eukaryota</taxon>
        <taxon>Fungi</taxon>
        <taxon>Dikarya</taxon>
        <taxon>Ascomycota</taxon>
        <taxon>Pezizomycotina</taxon>
        <taxon>Sordariomycetes</taxon>
        <taxon>Sordariomycetidae</taxon>
        <taxon>Coniochaetales</taxon>
        <taxon>Coniochaetaceae</taxon>
        <taxon>Coniochaeta</taxon>
    </lineage>
</organism>
<dbReference type="GO" id="GO:0061982">
    <property type="term" value="P:meiosis I cell cycle process"/>
    <property type="evidence" value="ECO:0007669"/>
    <property type="project" value="UniProtKB-ARBA"/>
</dbReference>
<dbReference type="SMART" id="SM01340">
    <property type="entry name" value="DNA_mis_repair"/>
    <property type="match status" value="1"/>
</dbReference>
<accession>A0A1J7JXZ9</accession>
<dbReference type="SUPFAM" id="SSF54211">
    <property type="entry name" value="Ribosomal protein S5 domain 2-like"/>
    <property type="match status" value="1"/>
</dbReference>
<dbReference type="GO" id="GO:0030983">
    <property type="term" value="F:mismatched DNA binding"/>
    <property type="evidence" value="ECO:0007669"/>
    <property type="project" value="InterPro"/>
</dbReference>
<name>A0A1J7JXZ9_9PEZI</name>
<evidence type="ECO:0000256" key="1">
    <source>
        <dbReference type="ARBA" id="ARBA00006082"/>
    </source>
</evidence>
<evidence type="ECO:0000313" key="4">
    <source>
        <dbReference type="EMBL" id="OIW34992.1"/>
    </source>
</evidence>
<evidence type="ECO:0000313" key="5">
    <source>
        <dbReference type="Proteomes" id="UP000182658"/>
    </source>
</evidence>
<feature type="non-terminal residue" evidence="4">
    <location>
        <position position="368"/>
    </location>
</feature>
<dbReference type="InterPro" id="IPR013507">
    <property type="entry name" value="DNA_mismatch_S5_2-like"/>
</dbReference>
<reference evidence="4 5" key="1">
    <citation type="submission" date="2016-10" db="EMBL/GenBank/DDBJ databases">
        <title>Draft genome sequence of Coniochaeta ligniaria NRRL30616, a lignocellulolytic fungus for bioabatement of inhibitors in plant biomass hydrolysates.</title>
        <authorList>
            <consortium name="DOE Joint Genome Institute"/>
            <person name="Jimenez D.J."/>
            <person name="Hector R.E."/>
            <person name="Riley R."/>
            <person name="Sun H."/>
            <person name="Grigoriev I.V."/>
            <person name="Van Elsas J.D."/>
            <person name="Nichols N.N."/>
        </authorList>
    </citation>
    <scope>NUCLEOTIDE SEQUENCE [LARGE SCALE GENOMIC DNA]</scope>
    <source>
        <strain evidence="4 5">NRRL 30616</strain>
    </source>
</reference>
<dbReference type="GO" id="GO:0016887">
    <property type="term" value="F:ATP hydrolysis activity"/>
    <property type="evidence" value="ECO:0007669"/>
    <property type="project" value="InterPro"/>
</dbReference>
<dbReference type="STRING" id="1408157.A0A1J7JXZ9"/>
<dbReference type="GO" id="GO:0032389">
    <property type="term" value="C:MutLalpha complex"/>
    <property type="evidence" value="ECO:0007669"/>
    <property type="project" value="TreeGrafter"/>
</dbReference>
<dbReference type="SUPFAM" id="SSF55874">
    <property type="entry name" value="ATPase domain of HSP90 chaperone/DNA topoisomerase II/histidine kinase"/>
    <property type="match status" value="1"/>
</dbReference>
<protein>
    <recommendedName>
        <fullName evidence="3">DNA mismatch repair protein S5 domain-containing protein</fullName>
    </recommendedName>
</protein>
<dbReference type="Pfam" id="PF13589">
    <property type="entry name" value="HATPase_c_3"/>
    <property type="match status" value="1"/>
</dbReference>
<dbReference type="InterPro" id="IPR036890">
    <property type="entry name" value="HATPase_C_sf"/>
</dbReference>
<dbReference type="PANTHER" id="PTHR10073">
    <property type="entry name" value="DNA MISMATCH REPAIR PROTEIN MLH, PMS, MUTL"/>
    <property type="match status" value="1"/>
</dbReference>
<dbReference type="Proteomes" id="UP000182658">
    <property type="component" value="Unassembled WGS sequence"/>
</dbReference>
<dbReference type="Gene3D" id="3.30.230.10">
    <property type="match status" value="1"/>
</dbReference>
<dbReference type="NCBIfam" id="TIGR00585">
    <property type="entry name" value="mutl"/>
    <property type="match status" value="1"/>
</dbReference>
<dbReference type="InParanoid" id="A0A1J7JXZ9"/>
<evidence type="ECO:0000259" key="3">
    <source>
        <dbReference type="SMART" id="SM01340"/>
    </source>
</evidence>
<dbReference type="GO" id="GO:0005524">
    <property type="term" value="F:ATP binding"/>
    <property type="evidence" value="ECO:0007669"/>
    <property type="project" value="InterPro"/>
</dbReference>
<evidence type="ECO:0000256" key="2">
    <source>
        <dbReference type="ARBA" id="ARBA00022763"/>
    </source>
</evidence>
<sequence length="368" mass="39704">MPISALPQETVRLLGSPLVYSSPAAVVKELVDNAIDAHATSVEVFISANTVDSVEVRDNGHGIHPDDFATLGHRGCTSKLRSFEEIQTVGGVTLGFRGDALASATTVSTLKIVTRTAGEPTASKLSFSEKGGVDKIERAPAPVGTAVKATNLFAKIPVRKQWALKEATKTISKIKELLHSYAFAKPHVKLTFRVLDQPKVSWSYAPGSHPSTKQAALQVFGIELVSQCIEKTNKQVQDATNSRTNDLAGIFKIRGKDVYAIDALLPQPGADLTKISRGAWFSVDSRPVSSSKGTIKTLYSAFKARLSQTLESADSTATLKNPFMAVNIKCPPQSYDPNVEPSKDEVLFANSHHLVEAFERLLEDAYSA</sequence>
<proteinExistence type="inferred from homology"/>
<dbReference type="Pfam" id="PF01119">
    <property type="entry name" value="DNA_mis_repair"/>
    <property type="match status" value="1"/>
</dbReference>
<dbReference type="InterPro" id="IPR020568">
    <property type="entry name" value="Ribosomal_Su5_D2-typ_SF"/>
</dbReference>